<sequence>HSPPHTEYSETSSQLTQCSQSNTASFSKTNLSDRISCNQRTSLQSLKQPSNFSTLSSSSSNLKIDSFPQDGGGLETSAF</sequence>
<feature type="compositionally biased region" description="Low complexity" evidence="1">
    <location>
        <begin position="50"/>
        <end position="62"/>
    </location>
</feature>
<feature type="compositionally biased region" description="Gly residues" evidence="1">
    <location>
        <begin position="70"/>
        <end position="79"/>
    </location>
</feature>
<reference evidence="2" key="1">
    <citation type="submission" date="2014-12" db="EMBL/GenBank/DDBJ databases">
        <title>Insight into the proteome of Arion vulgaris.</title>
        <authorList>
            <person name="Aradska J."/>
            <person name="Bulat T."/>
            <person name="Smidak R."/>
            <person name="Sarate P."/>
            <person name="Gangsoo J."/>
            <person name="Sialana F."/>
            <person name="Bilban M."/>
            <person name="Lubec G."/>
        </authorList>
    </citation>
    <scope>NUCLEOTIDE SEQUENCE</scope>
    <source>
        <tissue evidence="2">Skin</tissue>
    </source>
</reference>
<name>A0A0B6YP40_9EUPU</name>
<feature type="non-terminal residue" evidence="2">
    <location>
        <position position="1"/>
    </location>
</feature>
<dbReference type="AlphaFoldDB" id="A0A0B6YP40"/>
<accession>A0A0B6YP40</accession>
<feature type="region of interest" description="Disordered" evidence="1">
    <location>
        <begin position="48"/>
        <end position="79"/>
    </location>
</feature>
<proteinExistence type="predicted"/>
<feature type="compositionally biased region" description="Polar residues" evidence="1">
    <location>
        <begin position="9"/>
        <end position="20"/>
    </location>
</feature>
<dbReference type="EMBL" id="HACG01011123">
    <property type="protein sequence ID" value="CEK57988.1"/>
    <property type="molecule type" value="Transcribed_RNA"/>
</dbReference>
<protein>
    <submittedName>
        <fullName evidence="2">Uncharacterized protein</fullName>
    </submittedName>
</protein>
<evidence type="ECO:0000313" key="2">
    <source>
        <dbReference type="EMBL" id="CEK57988.1"/>
    </source>
</evidence>
<organism evidence="2">
    <name type="scientific">Arion vulgaris</name>
    <dbReference type="NCBI Taxonomy" id="1028688"/>
    <lineage>
        <taxon>Eukaryota</taxon>
        <taxon>Metazoa</taxon>
        <taxon>Spiralia</taxon>
        <taxon>Lophotrochozoa</taxon>
        <taxon>Mollusca</taxon>
        <taxon>Gastropoda</taxon>
        <taxon>Heterobranchia</taxon>
        <taxon>Euthyneura</taxon>
        <taxon>Panpulmonata</taxon>
        <taxon>Eupulmonata</taxon>
        <taxon>Stylommatophora</taxon>
        <taxon>Helicina</taxon>
        <taxon>Arionoidea</taxon>
        <taxon>Arionidae</taxon>
        <taxon>Arion</taxon>
    </lineage>
</organism>
<gene>
    <name evidence="2" type="primary">ORF31646</name>
</gene>
<evidence type="ECO:0000256" key="1">
    <source>
        <dbReference type="SAM" id="MobiDB-lite"/>
    </source>
</evidence>
<feature type="region of interest" description="Disordered" evidence="1">
    <location>
        <begin position="1"/>
        <end position="20"/>
    </location>
</feature>
<feature type="non-terminal residue" evidence="2">
    <location>
        <position position="79"/>
    </location>
</feature>